<evidence type="ECO:0000256" key="3">
    <source>
        <dbReference type="ARBA" id="ARBA00022695"/>
    </source>
</evidence>
<evidence type="ECO:0000256" key="7">
    <source>
        <dbReference type="ARBA" id="ARBA00022918"/>
    </source>
</evidence>
<sequence length="324" mass="37439">MTMEFLQQGRQYCLGGLKSSPLKEISLRSLERLGEQGSTMAMIMSVTEAPEAPPTVPEQMRALLAQYADIFQTPRTLPPPRFRAHQIQLKTGTEPIDIRPYQYPYSQKAEIERSVREMITAGLIRPSTSAFSSPIILVKKKDGSWRFCVDYRGLNISTIKDKFPIPLIEELLDELHGASRFTKLDLRSGYHQIRMHEEDIHKTAFRTHDGHYEFLVILFGLTNTPSTFQAVMNEIFRPLLRQSVMIFFDDILIYSASWEEHLDHVEQVFAILRLHQLYTKQSKYSFGQEEVEYLGHLVLIDDVKADPQKMQACYAGRAPRLYEH</sequence>
<dbReference type="FunFam" id="3.10.10.10:FF:000007">
    <property type="entry name" value="Retrovirus-related Pol polyprotein from transposon 17.6-like Protein"/>
    <property type="match status" value="1"/>
</dbReference>
<proteinExistence type="predicted"/>
<evidence type="ECO:0000313" key="10">
    <source>
        <dbReference type="Proteomes" id="UP001418222"/>
    </source>
</evidence>
<dbReference type="Pfam" id="PF00078">
    <property type="entry name" value="RVT_1"/>
    <property type="match status" value="1"/>
</dbReference>
<keyword evidence="1" id="KW-0645">Protease</keyword>
<accession>A0AAP0B734</accession>
<dbReference type="InterPro" id="IPR043128">
    <property type="entry name" value="Rev_trsase/Diguanyl_cyclase"/>
</dbReference>
<evidence type="ECO:0000256" key="2">
    <source>
        <dbReference type="ARBA" id="ARBA00022679"/>
    </source>
</evidence>
<keyword evidence="2" id="KW-0808">Transferase</keyword>
<reference evidence="9 10" key="1">
    <citation type="journal article" date="2022" name="Nat. Plants">
        <title>Genomes of leafy and leafless Platanthera orchids illuminate the evolution of mycoheterotrophy.</title>
        <authorList>
            <person name="Li M.H."/>
            <person name="Liu K.W."/>
            <person name="Li Z."/>
            <person name="Lu H.C."/>
            <person name="Ye Q.L."/>
            <person name="Zhang D."/>
            <person name="Wang J.Y."/>
            <person name="Li Y.F."/>
            <person name="Zhong Z.M."/>
            <person name="Liu X."/>
            <person name="Yu X."/>
            <person name="Liu D.K."/>
            <person name="Tu X.D."/>
            <person name="Liu B."/>
            <person name="Hao Y."/>
            <person name="Liao X.Y."/>
            <person name="Jiang Y.T."/>
            <person name="Sun W.H."/>
            <person name="Chen J."/>
            <person name="Chen Y.Q."/>
            <person name="Ai Y."/>
            <person name="Zhai J.W."/>
            <person name="Wu S.S."/>
            <person name="Zhou Z."/>
            <person name="Hsiao Y.Y."/>
            <person name="Wu W.L."/>
            <person name="Chen Y.Y."/>
            <person name="Lin Y.F."/>
            <person name="Hsu J.L."/>
            <person name="Li C.Y."/>
            <person name="Wang Z.W."/>
            <person name="Zhao X."/>
            <person name="Zhong W.Y."/>
            <person name="Ma X.K."/>
            <person name="Ma L."/>
            <person name="Huang J."/>
            <person name="Chen G.Z."/>
            <person name="Huang M.Z."/>
            <person name="Huang L."/>
            <person name="Peng D.H."/>
            <person name="Luo Y.B."/>
            <person name="Zou S.Q."/>
            <person name="Chen S.P."/>
            <person name="Lan S."/>
            <person name="Tsai W.C."/>
            <person name="Van de Peer Y."/>
            <person name="Liu Z.J."/>
        </authorList>
    </citation>
    <scope>NUCLEOTIDE SEQUENCE [LARGE SCALE GENOMIC DNA]</scope>
    <source>
        <strain evidence="9">Lor287</strain>
    </source>
</reference>
<evidence type="ECO:0000259" key="8">
    <source>
        <dbReference type="PROSITE" id="PS50878"/>
    </source>
</evidence>
<protein>
    <recommendedName>
        <fullName evidence="8">Reverse transcriptase domain-containing protein</fullName>
    </recommendedName>
</protein>
<dbReference type="Gene3D" id="3.30.70.270">
    <property type="match status" value="1"/>
</dbReference>
<keyword evidence="6" id="KW-0378">Hydrolase</keyword>
<comment type="caution">
    <text evidence="9">The sequence shown here is derived from an EMBL/GenBank/DDBJ whole genome shotgun (WGS) entry which is preliminary data.</text>
</comment>
<dbReference type="GO" id="GO:0003964">
    <property type="term" value="F:RNA-directed DNA polymerase activity"/>
    <property type="evidence" value="ECO:0007669"/>
    <property type="project" value="UniProtKB-KW"/>
</dbReference>
<evidence type="ECO:0000256" key="1">
    <source>
        <dbReference type="ARBA" id="ARBA00022670"/>
    </source>
</evidence>
<evidence type="ECO:0000256" key="6">
    <source>
        <dbReference type="ARBA" id="ARBA00022801"/>
    </source>
</evidence>
<keyword evidence="3" id="KW-0548">Nucleotidyltransferase</keyword>
<dbReference type="SUPFAM" id="SSF56672">
    <property type="entry name" value="DNA/RNA polymerases"/>
    <property type="match status" value="1"/>
</dbReference>
<dbReference type="InterPro" id="IPR043502">
    <property type="entry name" value="DNA/RNA_pol_sf"/>
</dbReference>
<evidence type="ECO:0000256" key="5">
    <source>
        <dbReference type="ARBA" id="ARBA00022759"/>
    </source>
</evidence>
<evidence type="ECO:0000313" key="9">
    <source>
        <dbReference type="EMBL" id="KAK8930799.1"/>
    </source>
</evidence>
<name>A0AAP0B734_9ASPA</name>
<keyword evidence="7" id="KW-0695">RNA-directed DNA polymerase</keyword>
<keyword evidence="5" id="KW-0255">Endonuclease</keyword>
<keyword evidence="10" id="KW-1185">Reference proteome</keyword>
<dbReference type="Proteomes" id="UP001418222">
    <property type="component" value="Unassembled WGS sequence"/>
</dbReference>
<dbReference type="GO" id="GO:0008233">
    <property type="term" value="F:peptidase activity"/>
    <property type="evidence" value="ECO:0007669"/>
    <property type="project" value="UniProtKB-KW"/>
</dbReference>
<dbReference type="PANTHER" id="PTHR24559:SF441">
    <property type="entry name" value="NUCLEOTIDYLTRANSFERASE, RIBONUCLEASE H"/>
    <property type="match status" value="1"/>
</dbReference>
<gene>
    <name evidence="9" type="ORF">KSP39_PZI016884</name>
</gene>
<dbReference type="GO" id="GO:0004519">
    <property type="term" value="F:endonuclease activity"/>
    <property type="evidence" value="ECO:0007669"/>
    <property type="project" value="UniProtKB-KW"/>
</dbReference>
<dbReference type="PANTHER" id="PTHR24559">
    <property type="entry name" value="TRANSPOSON TY3-I GAG-POL POLYPROTEIN"/>
    <property type="match status" value="1"/>
</dbReference>
<feature type="domain" description="Reverse transcriptase" evidence="8">
    <location>
        <begin position="119"/>
        <end position="298"/>
    </location>
</feature>
<dbReference type="CDD" id="cd01647">
    <property type="entry name" value="RT_LTR"/>
    <property type="match status" value="1"/>
</dbReference>
<dbReference type="PROSITE" id="PS50878">
    <property type="entry name" value="RT_POL"/>
    <property type="match status" value="1"/>
</dbReference>
<organism evidence="9 10">
    <name type="scientific">Platanthera zijinensis</name>
    <dbReference type="NCBI Taxonomy" id="2320716"/>
    <lineage>
        <taxon>Eukaryota</taxon>
        <taxon>Viridiplantae</taxon>
        <taxon>Streptophyta</taxon>
        <taxon>Embryophyta</taxon>
        <taxon>Tracheophyta</taxon>
        <taxon>Spermatophyta</taxon>
        <taxon>Magnoliopsida</taxon>
        <taxon>Liliopsida</taxon>
        <taxon>Asparagales</taxon>
        <taxon>Orchidaceae</taxon>
        <taxon>Orchidoideae</taxon>
        <taxon>Orchideae</taxon>
        <taxon>Orchidinae</taxon>
        <taxon>Platanthera</taxon>
    </lineage>
</organism>
<dbReference type="AlphaFoldDB" id="A0AAP0B734"/>
<dbReference type="InterPro" id="IPR053134">
    <property type="entry name" value="RNA-dir_DNA_polymerase"/>
</dbReference>
<evidence type="ECO:0000256" key="4">
    <source>
        <dbReference type="ARBA" id="ARBA00022722"/>
    </source>
</evidence>
<dbReference type="Gene3D" id="3.10.10.10">
    <property type="entry name" value="HIV Type 1 Reverse Transcriptase, subunit A, domain 1"/>
    <property type="match status" value="1"/>
</dbReference>
<dbReference type="EMBL" id="JBBWWQ010000014">
    <property type="protein sequence ID" value="KAK8930799.1"/>
    <property type="molecule type" value="Genomic_DNA"/>
</dbReference>
<dbReference type="InterPro" id="IPR000477">
    <property type="entry name" value="RT_dom"/>
</dbReference>
<dbReference type="GO" id="GO:0006508">
    <property type="term" value="P:proteolysis"/>
    <property type="evidence" value="ECO:0007669"/>
    <property type="project" value="UniProtKB-KW"/>
</dbReference>
<keyword evidence="4" id="KW-0540">Nuclease</keyword>